<feature type="region of interest" description="Disordered" evidence="1">
    <location>
        <begin position="432"/>
        <end position="483"/>
    </location>
</feature>
<dbReference type="RefSeq" id="WP_072160793.1">
    <property type="nucleotide sequence ID" value="NZ_CP159837.1"/>
</dbReference>
<evidence type="ECO:0000256" key="2">
    <source>
        <dbReference type="SAM" id="Phobius"/>
    </source>
</evidence>
<sequence length="483" mass="54092">MSPQAQLVMLLWLPFVLYIFKRYSPSVGVMVGIIGGWLFLPWKSGFKIPLLPAYDKMGATGYSALVGVAIFDSQRFNKFKLGSLEYPMLLWCISSFISSISNGLGPYDGLASSLAKTMTWGVPYFLGRIYFNNLAGIRELAIGIFAAGVIYVPLALYEIRMSPVLHKMIYGGYPRGIASIMQAKRYGGFRPFVFMEHGLELGVWFMATSLIGIWLWRSGVLKKLWNQPMILLIPLMLITFVLVKSTGAWGLLGFGLTIMLVAQFLKLSLPLVGLVLLIFYYLYIACTGLFHGGDIIAFLYQLGIPYERVSSLEFRFANEEIMGGWARHRILFGWGGWGRNFPPDFETIPDSLYIQIFGVNGMFGVLTWGLAILLPVCCFCLRYPAKNWFHPKVAPAAAIATVLPLYVLDCLQNSMINPIYAFMCGGLTGVASSPPESLKDKPSKKSSKPRYAKSTPQQSQVRKGRNRQGHRRNKVRRSPKNMI</sequence>
<feature type="transmembrane region" description="Helical" evidence="2">
    <location>
        <begin position="199"/>
        <end position="217"/>
    </location>
</feature>
<keyword evidence="3" id="KW-0436">Ligase</keyword>
<reference evidence="3" key="1">
    <citation type="submission" date="2024-07" db="EMBL/GenBank/DDBJ databases">
        <authorList>
            <person name="Kim Y.J."/>
            <person name="Jeong J.Y."/>
        </authorList>
    </citation>
    <scope>NUCLEOTIDE SEQUENCE</scope>
    <source>
        <strain evidence="3">GIHE-MW2</strain>
    </source>
</reference>
<dbReference type="EMBL" id="CP159837">
    <property type="protein sequence ID" value="XCM37212.1"/>
    <property type="molecule type" value="Genomic_DNA"/>
</dbReference>
<evidence type="ECO:0000256" key="1">
    <source>
        <dbReference type="SAM" id="MobiDB-lite"/>
    </source>
</evidence>
<organism evidence="3">
    <name type="scientific">Planktothricoides raciborskii GIHE-MW2</name>
    <dbReference type="NCBI Taxonomy" id="2792601"/>
    <lineage>
        <taxon>Bacteria</taxon>
        <taxon>Bacillati</taxon>
        <taxon>Cyanobacteriota</taxon>
        <taxon>Cyanophyceae</taxon>
        <taxon>Oscillatoriophycideae</taxon>
        <taxon>Oscillatoriales</taxon>
        <taxon>Oscillatoriaceae</taxon>
        <taxon>Planktothricoides</taxon>
    </lineage>
</organism>
<keyword evidence="2" id="KW-1133">Transmembrane helix</keyword>
<dbReference type="AlphaFoldDB" id="A0AAU8JEI4"/>
<feature type="transmembrane region" description="Helical" evidence="2">
    <location>
        <begin position="140"/>
        <end position="159"/>
    </location>
</feature>
<proteinExistence type="predicted"/>
<feature type="compositionally biased region" description="Basic residues" evidence="1">
    <location>
        <begin position="462"/>
        <end position="483"/>
    </location>
</feature>
<protein>
    <submittedName>
        <fullName evidence="3">O-antigen ligase domain-containing protein</fullName>
    </submittedName>
</protein>
<gene>
    <name evidence="3" type="ORF">ABWT76_006032</name>
</gene>
<feature type="transmembrane region" description="Helical" evidence="2">
    <location>
        <begin position="352"/>
        <end position="381"/>
    </location>
</feature>
<keyword evidence="2" id="KW-0472">Membrane</keyword>
<accession>A0AAU8JEI4</accession>
<name>A0AAU8JEI4_9CYAN</name>
<dbReference type="GO" id="GO:0016874">
    <property type="term" value="F:ligase activity"/>
    <property type="evidence" value="ECO:0007669"/>
    <property type="project" value="UniProtKB-KW"/>
</dbReference>
<keyword evidence="2" id="KW-0812">Transmembrane</keyword>
<feature type="transmembrane region" description="Helical" evidence="2">
    <location>
        <begin position="264"/>
        <end position="284"/>
    </location>
</feature>
<feature type="transmembrane region" description="Helical" evidence="2">
    <location>
        <begin position="229"/>
        <end position="252"/>
    </location>
</feature>
<evidence type="ECO:0000313" key="3">
    <source>
        <dbReference type="EMBL" id="XCM37212.1"/>
    </source>
</evidence>